<dbReference type="EMBL" id="JARAKH010001477">
    <property type="protein sequence ID" value="KAK8372922.1"/>
    <property type="molecule type" value="Genomic_DNA"/>
</dbReference>
<dbReference type="AlphaFoldDB" id="A0AAW0SF62"/>
<evidence type="ECO:0000313" key="3">
    <source>
        <dbReference type="Proteomes" id="UP001487740"/>
    </source>
</evidence>
<feature type="region of interest" description="Disordered" evidence="1">
    <location>
        <begin position="109"/>
        <end position="135"/>
    </location>
</feature>
<comment type="caution">
    <text evidence="2">The sequence shown here is derived from an EMBL/GenBank/DDBJ whole genome shotgun (WGS) entry which is preliminary data.</text>
</comment>
<evidence type="ECO:0000313" key="2">
    <source>
        <dbReference type="EMBL" id="KAK8372922.1"/>
    </source>
</evidence>
<gene>
    <name evidence="2" type="ORF">O3P69_017417</name>
</gene>
<reference evidence="2 3" key="1">
    <citation type="submission" date="2023-03" db="EMBL/GenBank/DDBJ databases">
        <title>High-quality genome of Scylla paramamosain provides insights in environmental adaptation.</title>
        <authorList>
            <person name="Zhang L."/>
        </authorList>
    </citation>
    <scope>NUCLEOTIDE SEQUENCE [LARGE SCALE GENOMIC DNA]</scope>
    <source>
        <strain evidence="2">LZ_2023a</strain>
        <tissue evidence="2">Muscle</tissue>
    </source>
</reference>
<proteinExistence type="predicted"/>
<sequence>MNKASLQESGDCEAVSAAILEHLYRWNICGCKTKLEDNQVQSLLLKYGAINVNEFKKSHSLAFPGSVSHRSEAAGRPLQRGGIVLLITNSLAEFVECIDMSCAAVPPSLTAVRPSSPRSPAPSGRTGGGAAQRYEDRGGGAAAACCSFDVDFLPLANLSPKSPCNAIIAVCR</sequence>
<protein>
    <submittedName>
        <fullName evidence="2">Uncharacterized protein</fullName>
    </submittedName>
</protein>
<organism evidence="2 3">
    <name type="scientific">Scylla paramamosain</name>
    <name type="common">Mud crab</name>
    <dbReference type="NCBI Taxonomy" id="85552"/>
    <lineage>
        <taxon>Eukaryota</taxon>
        <taxon>Metazoa</taxon>
        <taxon>Ecdysozoa</taxon>
        <taxon>Arthropoda</taxon>
        <taxon>Crustacea</taxon>
        <taxon>Multicrustacea</taxon>
        <taxon>Malacostraca</taxon>
        <taxon>Eumalacostraca</taxon>
        <taxon>Eucarida</taxon>
        <taxon>Decapoda</taxon>
        <taxon>Pleocyemata</taxon>
        <taxon>Brachyura</taxon>
        <taxon>Eubrachyura</taxon>
        <taxon>Portunoidea</taxon>
        <taxon>Portunidae</taxon>
        <taxon>Portuninae</taxon>
        <taxon>Scylla</taxon>
    </lineage>
</organism>
<evidence type="ECO:0000256" key="1">
    <source>
        <dbReference type="SAM" id="MobiDB-lite"/>
    </source>
</evidence>
<name>A0AAW0SF62_SCYPA</name>
<feature type="compositionally biased region" description="Low complexity" evidence="1">
    <location>
        <begin position="111"/>
        <end position="124"/>
    </location>
</feature>
<dbReference type="Proteomes" id="UP001487740">
    <property type="component" value="Unassembled WGS sequence"/>
</dbReference>
<keyword evidence="3" id="KW-1185">Reference proteome</keyword>
<accession>A0AAW0SF62</accession>